<comment type="caution">
    <text evidence="1">The sequence shown here is derived from an EMBL/GenBank/DDBJ whole genome shotgun (WGS) entry which is preliminary data.</text>
</comment>
<keyword evidence="2" id="KW-1185">Reference proteome</keyword>
<organism evidence="1 2">
    <name type="scientific">Acaulospora colombiana</name>
    <dbReference type="NCBI Taxonomy" id="27376"/>
    <lineage>
        <taxon>Eukaryota</taxon>
        <taxon>Fungi</taxon>
        <taxon>Fungi incertae sedis</taxon>
        <taxon>Mucoromycota</taxon>
        <taxon>Glomeromycotina</taxon>
        <taxon>Glomeromycetes</taxon>
        <taxon>Diversisporales</taxon>
        <taxon>Acaulosporaceae</taxon>
        <taxon>Acaulospora</taxon>
    </lineage>
</organism>
<dbReference type="Proteomes" id="UP000789525">
    <property type="component" value="Unassembled WGS sequence"/>
</dbReference>
<evidence type="ECO:0000313" key="1">
    <source>
        <dbReference type="EMBL" id="CAG8712170.1"/>
    </source>
</evidence>
<protein>
    <submittedName>
        <fullName evidence="1">4947_t:CDS:1</fullName>
    </submittedName>
</protein>
<reference evidence="1" key="1">
    <citation type="submission" date="2021-06" db="EMBL/GenBank/DDBJ databases">
        <authorList>
            <person name="Kallberg Y."/>
            <person name="Tangrot J."/>
            <person name="Rosling A."/>
        </authorList>
    </citation>
    <scope>NUCLEOTIDE SEQUENCE</scope>
    <source>
        <strain evidence="1">CL356</strain>
    </source>
</reference>
<proteinExistence type="predicted"/>
<evidence type="ECO:0000313" key="2">
    <source>
        <dbReference type="Proteomes" id="UP000789525"/>
    </source>
</evidence>
<feature type="non-terminal residue" evidence="1">
    <location>
        <position position="522"/>
    </location>
</feature>
<feature type="non-terminal residue" evidence="1">
    <location>
        <position position="1"/>
    </location>
</feature>
<accession>A0ACA9PIG0</accession>
<name>A0ACA9PIG0_9GLOM</name>
<dbReference type="EMBL" id="CAJVPT010035705">
    <property type="protein sequence ID" value="CAG8712170.1"/>
    <property type="molecule type" value="Genomic_DNA"/>
</dbReference>
<sequence>EICDVAPRTSSPPEQGTSTSYPTRLGPFREPSDNVADPGHRYDGGRGSAGQGSQNMPTYPEIPLDTAFQADHALPSQAMVPGLQMSPGVDRKQYSNSRDPTIGTYAFLPGLNPIPSASAAHPDNDHCGCGKCTRRNPPYSPINDYPRNRYTPSTMHPYNGQPHFPTTFASAESFPAPQTDTAEIPADQRGRFGYVPSLSHVVGFPPGYLPLDSISSGEQTFHSAPSKELMAIRYHGLSIPQNSNDPSIPLRVLKIPLNASISHSPPEPAHAGGIIFSLHSSEKKPHKNSVDKGAAELLQRFADVREDKWGKWKDGLFQEPKGQRKGSTVRNSAETLHKDLICARIDSSITAAIPSEATISALDEVLLKVREGAECKKGVELLRSLVVFYAGNTGDSLSTVILGILAKFKEGWSFLVVDDGTNSNLPSGPEQISYSIASASKPKDGSTHDSGTTLDPQQIWRKSLLIQKDSPPDQDGSHKQGTKRKNFQLGVVNNEGGGSISAENSWDTSQNVLAKLARYFLD</sequence>
<gene>
    <name evidence="1" type="ORF">ACOLOM_LOCUS10724</name>
</gene>